<feature type="transmembrane region" description="Helical" evidence="2">
    <location>
        <begin position="125"/>
        <end position="145"/>
    </location>
</feature>
<dbReference type="PANTHER" id="PTHR40465:SF1">
    <property type="entry name" value="DUF6534 DOMAIN-CONTAINING PROTEIN"/>
    <property type="match status" value="1"/>
</dbReference>
<dbReference type="STRING" id="914234.M2PEH1"/>
<feature type="region of interest" description="Disordered" evidence="1">
    <location>
        <begin position="302"/>
        <end position="335"/>
    </location>
</feature>
<feature type="transmembrane region" description="Helical" evidence="2">
    <location>
        <begin position="50"/>
        <end position="77"/>
    </location>
</feature>
<feature type="transmembrane region" description="Helical" evidence="2">
    <location>
        <begin position="97"/>
        <end position="118"/>
    </location>
</feature>
<protein>
    <recommendedName>
        <fullName evidence="3">DUF6534 domain-containing protein</fullName>
    </recommendedName>
</protein>
<evidence type="ECO:0000256" key="2">
    <source>
        <dbReference type="SAM" id="Phobius"/>
    </source>
</evidence>
<organism evidence="4 5">
    <name type="scientific">Ceriporiopsis subvermispora (strain B)</name>
    <name type="common">White-rot fungus</name>
    <name type="synonym">Gelatoporia subvermispora</name>
    <dbReference type="NCBI Taxonomy" id="914234"/>
    <lineage>
        <taxon>Eukaryota</taxon>
        <taxon>Fungi</taxon>
        <taxon>Dikarya</taxon>
        <taxon>Basidiomycota</taxon>
        <taxon>Agaricomycotina</taxon>
        <taxon>Agaricomycetes</taxon>
        <taxon>Polyporales</taxon>
        <taxon>Gelatoporiaceae</taxon>
        <taxon>Gelatoporia</taxon>
    </lineage>
</organism>
<name>M2PEH1_CERS8</name>
<reference evidence="4 5" key="1">
    <citation type="journal article" date="2012" name="Proc. Natl. Acad. Sci. U.S.A.">
        <title>Comparative genomics of Ceriporiopsis subvermispora and Phanerochaete chrysosporium provide insight into selective ligninolysis.</title>
        <authorList>
            <person name="Fernandez-Fueyo E."/>
            <person name="Ruiz-Duenas F.J."/>
            <person name="Ferreira P."/>
            <person name="Floudas D."/>
            <person name="Hibbett D.S."/>
            <person name="Canessa P."/>
            <person name="Larrondo L.F."/>
            <person name="James T.Y."/>
            <person name="Seelenfreund D."/>
            <person name="Lobos S."/>
            <person name="Polanco R."/>
            <person name="Tello M."/>
            <person name="Honda Y."/>
            <person name="Watanabe T."/>
            <person name="Watanabe T."/>
            <person name="Ryu J.S."/>
            <person name="Kubicek C.P."/>
            <person name="Schmoll M."/>
            <person name="Gaskell J."/>
            <person name="Hammel K.E."/>
            <person name="St John F.J."/>
            <person name="Vanden Wymelenberg A."/>
            <person name="Sabat G."/>
            <person name="Splinter BonDurant S."/>
            <person name="Syed K."/>
            <person name="Yadav J.S."/>
            <person name="Doddapaneni H."/>
            <person name="Subramanian V."/>
            <person name="Lavin J.L."/>
            <person name="Oguiza J.A."/>
            <person name="Perez G."/>
            <person name="Pisabarro A.G."/>
            <person name="Ramirez L."/>
            <person name="Santoyo F."/>
            <person name="Master E."/>
            <person name="Coutinho P.M."/>
            <person name="Henrissat B."/>
            <person name="Lombard V."/>
            <person name="Magnuson J.K."/>
            <person name="Kuees U."/>
            <person name="Hori C."/>
            <person name="Igarashi K."/>
            <person name="Samejima M."/>
            <person name="Held B.W."/>
            <person name="Barry K.W."/>
            <person name="LaButti K.M."/>
            <person name="Lapidus A."/>
            <person name="Lindquist E.A."/>
            <person name="Lucas S.M."/>
            <person name="Riley R."/>
            <person name="Salamov A.A."/>
            <person name="Hoffmeister D."/>
            <person name="Schwenk D."/>
            <person name="Hadar Y."/>
            <person name="Yarden O."/>
            <person name="de Vries R.P."/>
            <person name="Wiebenga A."/>
            <person name="Stenlid J."/>
            <person name="Eastwood D."/>
            <person name="Grigoriev I.V."/>
            <person name="Berka R.M."/>
            <person name="Blanchette R.A."/>
            <person name="Kersten P."/>
            <person name="Martinez A.T."/>
            <person name="Vicuna R."/>
            <person name="Cullen D."/>
        </authorList>
    </citation>
    <scope>NUCLEOTIDE SEQUENCE [LARGE SCALE GENOMIC DNA]</scope>
    <source>
        <strain evidence="4 5">B</strain>
    </source>
</reference>
<sequence length="335" mass="36967">MPISLGNLEAYPTAFMGPNITGLFIQAIEMGILINQGLTFLEHVAERERLVVRLLAAFVMVIATLQTGLGFFSAWRIFVLNFGNWPIAENFSWADRIQSTTTVCMAAPVQSFLIWRCWTLMNRSWLVLTPLSLILLASVISSTIVTSEALQIQFSVITDPTAVLPDLPPNITFILALTCSAVLDVAVTGILLFFLWRSKQNVVSSRFRRILKRLTMLVWEAALPPCICAICTVVTYLLLVNDDYWDLMFQAILGKLYVISLFVTINGRAELQNAPVMTTGQLSDVVWPASNPIHVSISAHPDGPVSHNSTQSEIVTPGTLHPSPMGLSLDLDKHG</sequence>
<evidence type="ECO:0000256" key="1">
    <source>
        <dbReference type="SAM" id="MobiDB-lite"/>
    </source>
</evidence>
<dbReference type="EMBL" id="KB445803">
    <property type="protein sequence ID" value="EMD34274.1"/>
    <property type="molecule type" value="Genomic_DNA"/>
</dbReference>
<keyword evidence="2" id="KW-0812">Transmembrane</keyword>
<feature type="transmembrane region" description="Helical" evidence="2">
    <location>
        <begin position="20"/>
        <end position="38"/>
    </location>
</feature>
<dbReference type="OrthoDB" id="3155837at2759"/>
<evidence type="ECO:0000313" key="5">
    <source>
        <dbReference type="Proteomes" id="UP000016930"/>
    </source>
</evidence>
<keyword evidence="5" id="KW-1185">Reference proteome</keyword>
<dbReference type="HOGENOM" id="CLU_046025_4_0_1"/>
<proteinExistence type="predicted"/>
<gene>
    <name evidence="4" type="ORF">CERSUDRAFT_86396</name>
</gene>
<dbReference type="AlphaFoldDB" id="M2PEH1"/>
<evidence type="ECO:0000259" key="3">
    <source>
        <dbReference type="Pfam" id="PF20152"/>
    </source>
</evidence>
<feature type="transmembrane region" description="Helical" evidence="2">
    <location>
        <begin position="171"/>
        <end position="196"/>
    </location>
</feature>
<feature type="transmembrane region" description="Helical" evidence="2">
    <location>
        <begin position="217"/>
        <end position="238"/>
    </location>
</feature>
<dbReference type="Pfam" id="PF20152">
    <property type="entry name" value="DUF6534"/>
    <property type="match status" value="1"/>
</dbReference>
<keyword evidence="2" id="KW-0472">Membrane</keyword>
<feature type="domain" description="DUF6534" evidence="3">
    <location>
        <begin position="180"/>
        <end position="269"/>
    </location>
</feature>
<dbReference type="Proteomes" id="UP000016930">
    <property type="component" value="Unassembled WGS sequence"/>
</dbReference>
<feature type="transmembrane region" description="Helical" evidence="2">
    <location>
        <begin position="244"/>
        <end position="265"/>
    </location>
</feature>
<dbReference type="PANTHER" id="PTHR40465">
    <property type="entry name" value="CHROMOSOME 1, WHOLE GENOME SHOTGUN SEQUENCE"/>
    <property type="match status" value="1"/>
</dbReference>
<dbReference type="InterPro" id="IPR045339">
    <property type="entry name" value="DUF6534"/>
</dbReference>
<evidence type="ECO:0000313" key="4">
    <source>
        <dbReference type="EMBL" id="EMD34274.1"/>
    </source>
</evidence>
<keyword evidence="2" id="KW-1133">Transmembrane helix</keyword>
<accession>M2PEH1</accession>